<dbReference type="HOGENOM" id="CLU_066252_0_0_1"/>
<name>A0A0D2G0L4_9EURO</name>
<evidence type="ECO:0000313" key="2">
    <source>
        <dbReference type="EMBL" id="KIW65659.1"/>
    </source>
</evidence>
<sequence>MSSPRPPSIFIPYLTPSLSSLFSHLPPTISLDGLSRTAPTRLQKTALPNIGAIELVSSTDFETFYDPLYTASFPRRAERERSDLIVERLAAQARGERAGLAPYRIVGIRDLAGEAIGAAQFSVLPVPPRRPKRPGGQPQQLGQGEEQSNVVSAPHEDGDVRGSSAAHAFSTFKFAVPYLQYIYVRAQNRRQDMSEVLHAMVLAVASADAAAMELEDGASSSLGAENLLRTVPFTLFETEPPDHGDDHASRAYALERSKIHTSSGGVALVLRRPKSRESGPDEAEDEILSAHVQPGLEPADPPLTLVWVIRPSPTSTPNKDYDLTRMGKALIAAYYQSLRDEGFPEKNIRLAERILEQRTKGSTFELTPLADVKDFSVEQGYLDIRGGD</sequence>
<dbReference type="AlphaFoldDB" id="A0A0D2G0L4"/>
<dbReference type="EMBL" id="KN846960">
    <property type="protein sequence ID" value="KIW65659.1"/>
    <property type="molecule type" value="Genomic_DNA"/>
</dbReference>
<feature type="region of interest" description="Disordered" evidence="1">
    <location>
        <begin position="125"/>
        <end position="162"/>
    </location>
</feature>
<proteinExistence type="predicted"/>
<keyword evidence="3" id="KW-1185">Reference proteome</keyword>
<protein>
    <submittedName>
        <fullName evidence="2">Uncharacterized protein</fullName>
    </submittedName>
</protein>
<evidence type="ECO:0000256" key="1">
    <source>
        <dbReference type="SAM" id="MobiDB-lite"/>
    </source>
</evidence>
<reference evidence="2 3" key="1">
    <citation type="submission" date="2015-01" db="EMBL/GenBank/DDBJ databases">
        <title>The Genome Sequence of Capronia semiimmersa CBS27337.</title>
        <authorList>
            <consortium name="The Broad Institute Genomics Platform"/>
            <person name="Cuomo C."/>
            <person name="de Hoog S."/>
            <person name="Gorbushina A."/>
            <person name="Stielow B."/>
            <person name="Teixiera M."/>
            <person name="Abouelleil A."/>
            <person name="Chapman S.B."/>
            <person name="Priest M."/>
            <person name="Young S.K."/>
            <person name="Wortman J."/>
            <person name="Nusbaum C."/>
            <person name="Birren B."/>
        </authorList>
    </citation>
    <scope>NUCLEOTIDE SEQUENCE [LARGE SCALE GENOMIC DNA]</scope>
    <source>
        <strain evidence="2 3">CBS 27337</strain>
    </source>
</reference>
<accession>A0A0D2G0L4</accession>
<organism evidence="2 3">
    <name type="scientific">Phialophora macrospora</name>
    <dbReference type="NCBI Taxonomy" id="1851006"/>
    <lineage>
        <taxon>Eukaryota</taxon>
        <taxon>Fungi</taxon>
        <taxon>Dikarya</taxon>
        <taxon>Ascomycota</taxon>
        <taxon>Pezizomycotina</taxon>
        <taxon>Eurotiomycetes</taxon>
        <taxon>Chaetothyriomycetidae</taxon>
        <taxon>Chaetothyriales</taxon>
        <taxon>Herpotrichiellaceae</taxon>
        <taxon>Phialophora</taxon>
    </lineage>
</organism>
<dbReference type="Proteomes" id="UP000054266">
    <property type="component" value="Unassembled WGS sequence"/>
</dbReference>
<feature type="compositionally biased region" description="Low complexity" evidence="1">
    <location>
        <begin position="134"/>
        <end position="144"/>
    </location>
</feature>
<evidence type="ECO:0000313" key="3">
    <source>
        <dbReference type="Proteomes" id="UP000054266"/>
    </source>
</evidence>
<gene>
    <name evidence="2" type="ORF">PV04_07899</name>
</gene>